<evidence type="ECO:0000256" key="1">
    <source>
        <dbReference type="SAM" id="MobiDB-lite"/>
    </source>
</evidence>
<feature type="compositionally biased region" description="Low complexity" evidence="1">
    <location>
        <begin position="693"/>
        <end position="703"/>
    </location>
</feature>
<accession>A0ABP1PVL8</accession>
<proteinExistence type="predicted"/>
<evidence type="ECO:0000313" key="3">
    <source>
        <dbReference type="Proteomes" id="UP001642540"/>
    </source>
</evidence>
<comment type="caution">
    <text evidence="2">The sequence shown here is derived from an EMBL/GenBank/DDBJ whole genome shotgun (WGS) entry which is preliminary data.</text>
</comment>
<keyword evidence="3" id="KW-1185">Reference proteome</keyword>
<feature type="compositionally biased region" description="Polar residues" evidence="1">
    <location>
        <begin position="1"/>
        <end position="16"/>
    </location>
</feature>
<gene>
    <name evidence="2" type="ORF">ODALV1_LOCUS4275</name>
</gene>
<feature type="compositionally biased region" description="Low complexity" evidence="1">
    <location>
        <begin position="657"/>
        <end position="667"/>
    </location>
</feature>
<dbReference type="InterPro" id="IPR011990">
    <property type="entry name" value="TPR-like_helical_dom_sf"/>
</dbReference>
<organism evidence="2 3">
    <name type="scientific">Orchesella dallaii</name>
    <dbReference type="NCBI Taxonomy" id="48710"/>
    <lineage>
        <taxon>Eukaryota</taxon>
        <taxon>Metazoa</taxon>
        <taxon>Ecdysozoa</taxon>
        <taxon>Arthropoda</taxon>
        <taxon>Hexapoda</taxon>
        <taxon>Collembola</taxon>
        <taxon>Entomobryomorpha</taxon>
        <taxon>Entomobryoidea</taxon>
        <taxon>Orchesellidae</taxon>
        <taxon>Orchesellinae</taxon>
        <taxon>Orchesella</taxon>
    </lineage>
</organism>
<evidence type="ECO:0000313" key="2">
    <source>
        <dbReference type="EMBL" id="CAL8079087.1"/>
    </source>
</evidence>
<feature type="region of interest" description="Disordered" evidence="1">
    <location>
        <begin position="1"/>
        <end position="21"/>
    </location>
</feature>
<dbReference type="EMBL" id="CAXLJM020000013">
    <property type="protein sequence ID" value="CAL8079087.1"/>
    <property type="molecule type" value="Genomic_DNA"/>
</dbReference>
<dbReference type="SUPFAM" id="SSF48452">
    <property type="entry name" value="TPR-like"/>
    <property type="match status" value="1"/>
</dbReference>
<reference evidence="2 3" key="1">
    <citation type="submission" date="2024-08" db="EMBL/GenBank/DDBJ databases">
        <authorList>
            <person name="Cucini C."/>
            <person name="Frati F."/>
        </authorList>
    </citation>
    <scope>NUCLEOTIDE SEQUENCE [LARGE SCALE GENOMIC DNA]</scope>
</reference>
<sequence length="710" mass="80826">MDANPSSEIEGISSNHAAPKEINAGQAITEEMCGDNNDNNDSNLQSVEEVSTQMQGMKIEQPSETKCQIKAEVECGDETMKISVQENTGSLHPLLYKYQECFFKWELESKPLNYEEAGLLISKENAEPDINARLLRHLEWRPFGTISQHLTLSFCHMVQKNLSEATRELKIIAALIRSAALNKYITLDSVEGVTHVYCGLVAYKQSLLMLKLDAEERRTEEDNLKEYITKRTSANEPDCFADEGKAAIKFIKSFFLGARRLREEQLKIVKEIVQTNQRNAECFAYLYTLQRLARKEADYKAGPGKDEENTLYLAWKVDRNHPLVKLSLSIYLSDKLRSKKYNFQKDGWVVLQEFATYYAMEEVVDDIKSMCSYILDDAGMRECVRTNVILADIFASGLPYQYRDDKMARRCLEAAIEMNPKCSSANHKLGLLKLKMGNSVGAALLHVRSAFLDDRRNFPALIDTIQLLMSSPKDEEKCEELIDLFLNHLGKDSWSEKQLASLYLTQGFFLFMVDQKKGAISSFISAYRLSKEAVRDGCQKISYLCERYHWDKNLISCRSIVNYLEQEILSRSPSDEKHTPKTFDMEVCYDLKKCLEKGLQTQNQQESRRAHYGHDNTRSNAVNTGGQRGSSVSRGRSGFRGQNRGGPHTFNGRGGFNNANVSNSSNNETLWRDPNPNRENSRGNFTRGRRGRGASSSNNRGGNYEFKHFK</sequence>
<dbReference type="Proteomes" id="UP001642540">
    <property type="component" value="Unassembled WGS sequence"/>
</dbReference>
<feature type="region of interest" description="Disordered" evidence="1">
    <location>
        <begin position="600"/>
        <end position="710"/>
    </location>
</feature>
<name>A0ABP1PVL8_9HEXA</name>
<feature type="compositionally biased region" description="Low complexity" evidence="1">
    <location>
        <begin position="629"/>
        <end position="641"/>
    </location>
</feature>
<protein>
    <submittedName>
        <fullName evidence="2">Uncharacterized protein</fullName>
    </submittedName>
</protein>
<feature type="compositionally biased region" description="Basic and acidic residues" evidence="1">
    <location>
        <begin position="606"/>
        <end position="617"/>
    </location>
</feature>